<feature type="transmembrane region" description="Helical" evidence="1">
    <location>
        <begin position="31"/>
        <end position="49"/>
    </location>
</feature>
<keyword evidence="1" id="KW-1133">Transmembrane helix</keyword>
<reference evidence="2" key="1">
    <citation type="journal article" date="1990" name="J. Biol. Chem.">
        <title>The formylmethanofuran:tetrahydromethanopterin formyltransferase from Methanobacterium thermoautotrophicum delta H. Nucleotide sequence and functional expression of the cloned gene.</title>
        <authorList>
            <person name="Dimarco A.A."/>
            <person name="Sment K.A."/>
            <person name="Konisky J."/>
            <person name="Wolfe R.S."/>
        </authorList>
    </citation>
    <scope>NUCLEOTIDE SEQUENCE</scope>
    <source>
        <strain evidence="2">delta H</strain>
    </source>
</reference>
<evidence type="ECO:0000256" key="1">
    <source>
        <dbReference type="SAM" id="Phobius"/>
    </source>
</evidence>
<sequence length="50" mass="5717">GSLEGDEGDEGIVNIFVLWCCNNHMFITRRITLLLFLGALRFMVLQLFLS</sequence>
<name>Q9P994_METTF</name>
<keyword evidence="1" id="KW-0812">Transmembrane</keyword>
<dbReference type="PIR" id="B34912">
    <property type="entry name" value="B34912"/>
</dbReference>
<feature type="non-terminal residue" evidence="2">
    <location>
        <position position="1"/>
    </location>
</feature>
<organism evidence="2">
    <name type="scientific">Methanothermobacter thermautotrophicus</name>
    <name type="common">Methanobacterium thermoformicicum</name>
    <dbReference type="NCBI Taxonomy" id="145262"/>
    <lineage>
        <taxon>Archaea</taxon>
        <taxon>Methanobacteriati</taxon>
        <taxon>Methanobacteriota</taxon>
        <taxon>Methanomada group</taxon>
        <taxon>Methanobacteria</taxon>
        <taxon>Methanobacteriales</taxon>
        <taxon>Methanobacteriaceae</taxon>
        <taxon>Methanothermobacter</taxon>
    </lineage>
</organism>
<proteinExistence type="predicted"/>
<accession>Q9P994</accession>
<protein>
    <submittedName>
        <fullName evidence="2">Uncharacterized protein</fullName>
    </submittedName>
</protein>
<dbReference type="EMBL" id="J05173">
    <property type="protein sequence ID" value="AAA88221.1"/>
    <property type="molecule type" value="Genomic_DNA"/>
</dbReference>
<keyword evidence="1" id="KW-0472">Membrane</keyword>
<dbReference type="AlphaFoldDB" id="Q9P994"/>
<evidence type="ECO:0000313" key="2">
    <source>
        <dbReference type="EMBL" id="AAA88221.1"/>
    </source>
</evidence>